<dbReference type="SUPFAM" id="SSF55729">
    <property type="entry name" value="Acyl-CoA N-acyltransferases (Nat)"/>
    <property type="match status" value="1"/>
</dbReference>
<reference evidence="1 2" key="1">
    <citation type="submission" date="2022-02" db="EMBL/GenBank/DDBJ databases">
        <title>Comparative genomics of the first Antarctic Pseudomonas spp. capable of biotransforming 2,4,6-Trinitrotoluene.</title>
        <authorList>
            <person name="Cabrera M.A."/>
            <person name="Marquez S.L."/>
            <person name="Perez-Donoso J.M."/>
        </authorList>
    </citation>
    <scope>NUCLEOTIDE SEQUENCE [LARGE SCALE GENOMIC DNA]</scope>
    <source>
        <strain evidence="1 2">TNT19</strain>
    </source>
</reference>
<dbReference type="RefSeq" id="WP_247293985.1">
    <property type="nucleotide sequence ID" value="NZ_JAKNRW010000042.1"/>
</dbReference>
<name>A0ABT0F6Y4_9PSED</name>
<gene>
    <name evidence="1" type="ORF">L9059_27075</name>
</gene>
<protein>
    <submittedName>
        <fullName evidence="1">N-acetyltransferase</fullName>
    </submittedName>
</protein>
<organism evidence="1 2">
    <name type="scientific">Pseudomonas violetae</name>
    <dbReference type="NCBI Taxonomy" id="2915813"/>
    <lineage>
        <taxon>Bacteria</taxon>
        <taxon>Pseudomonadati</taxon>
        <taxon>Pseudomonadota</taxon>
        <taxon>Gammaproteobacteria</taxon>
        <taxon>Pseudomonadales</taxon>
        <taxon>Pseudomonadaceae</taxon>
        <taxon>Pseudomonas</taxon>
    </lineage>
</organism>
<dbReference type="InterPro" id="IPR016181">
    <property type="entry name" value="Acyl_CoA_acyltransferase"/>
</dbReference>
<keyword evidence="2" id="KW-1185">Reference proteome</keyword>
<sequence>MNVIDKLRSRIKQKGLGRTFKTLWERYVFFHWELLWMERDLVTPVAPHKLRPYSGLRMVSITPENAKAFGKHFGDRVETMAELAAEGHTGQMYLDANDHAVAFIWGSKRDYHDSHYYGCWFPVKPGEFFEFGGEMTRAYFGTSLSVDAQINIWNAMAAQGCDKVVDVCETHNIPALKLHIRMGYHEQGRVTHVYGLFGRWRFFRETQYTGSRLDPLRKPGRPVVADAARA</sequence>
<dbReference type="Gene3D" id="3.40.630.30">
    <property type="match status" value="1"/>
</dbReference>
<evidence type="ECO:0000313" key="2">
    <source>
        <dbReference type="Proteomes" id="UP001299876"/>
    </source>
</evidence>
<proteinExistence type="predicted"/>
<dbReference type="EMBL" id="JAKNRW010000042">
    <property type="protein sequence ID" value="MCK1793776.1"/>
    <property type="molecule type" value="Genomic_DNA"/>
</dbReference>
<evidence type="ECO:0000313" key="1">
    <source>
        <dbReference type="EMBL" id="MCK1793776.1"/>
    </source>
</evidence>
<accession>A0ABT0F6Y4</accession>
<dbReference type="Proteomes" id="UP001299876">
    <property type="component" value="Unassembled WGS sequence"/>
</dbReference>
<comment type="caution">
    <text evidence="1">The sequence shown here is derived from an EMBL/GenBank/DDBJ whole genome shotgun (WGS) entry which is preliminary data.</text>
</comment>